<proteinExistence type="inferred from homology"/>
<comment type="subcellular location">
    <subcellularLocation>
        <location evidence="7">Cytoplasm</location>
    </subcellularLocation>
</comment>
<gene>
    <name evidence="7" type="primary">aroK</name>
    <name evidence="8" type="ORF">Lupro_01765</name>
</gene>
<evidence type="ECO:0000256" key="7">
    <source>
        <dbReference type="HAMAP-Rule" id="MF_00109"/>
    </source>
</evidence>
<feature type="binding site" evidence="7">
    <location>
        <position position="118"/>
    </location>
    <ligand>
        <name>ATP</name>
        <dbReference type="ChEBI" id="CHEBI:30616"/>
    </ligand>
</feature>
<feature type="binding site" evidence="7">
    <location>
        <position position="56"/>
    </location>
    <ligand>
        <name>substrate</name>
    </ligand>
</feature>
<dbReference type="PANTHER" id="PTHR21087:SF16">
    <property type="entry name" value="SHIKIMATE KINASE 1, CHLOROPLASTIC"/>
    <property type="match status" value="1"/>
</dbReference>
<dbReference type="STRING" id="1622118.Lupro_01765"/>
<keyword evidence="7" id="KW-0460">Magnesium</keyword>
<dbReference type="InterPro" id="IPR031322">
    <property type="entry name" value="Shikimate/glucono_kinase"/>
</dbReference>
<feature type="binding site" evidence="7">
    <location>
        <begin position="10"/>
        <end position="15"/>
    </location>
    <ligand>
        <name>ATP</name>
        <dbReference type="ChEBI" id="CHEBI:30616"/>
    </ligand>
</feature>
<keyword evidence="9" id="KW-1185">Reference proteome</keyword>
<dbReference type="Gene3D" id="3.40.50.300">
    <property type="entry name" value="P-loop containing nucleotide triphosphate hydrolases"/>
    <property type="match status" value="1"/>
</dbReference>
<sequence>MKIVLLGYMASGKSAIGSVLANKLKIQFMDLDAYIEEKEQLSIATIFEKKGEIYFRKIEGDYLLELLNLKKDIVLSVGGGTPCYGRNMKLIETNSISFYLKASIQTIFERLQSNKSQRPLVASIDKENLKEYIAKHLFERVAFYEKAKHTILVDKKNIFEIVNEIKRLL</sequence>
<dbReference type="RefSeq" id="WP_068205775.1">
    <property type="nucleotide sequence ID" value="NZ_CP013355.1"/>
</dbReference>
<evidence type="ECO:0000256" key="2">
    <source>
        <dbReference type="ARBA" id="ARBA00022679"/>
    </source>
</evidence>
<keyword evidence="2 7" id="KW-0808">Transferase</keyword>
<dbReference type="UniPathway" id="UPA00053">
    <property type="reaction ID" value="UER00088"/>
</dbReference>
<evidence type="ECO:0000256" key="5">
    <source>
        <dbReference type="ARBA" id="ARBA00022840"/>
    </source>
</evidence>
<dbReference type="GO" id="GO:0008652">
    <property type="term" value="P:amino acid biosynthetic process"/>
    <property type="evidence" value="ECO:0007669"/>
    <property type="project" value="UniProtKB-KW"/>
</dbReference>
<feature type="binding site" evidence="7">
    <location>
        <position position="79"/>
    </location>
    <ligand>
        <name>substrate</name>
    </ligand>
</feature>
<reference evidence="9" key="1">
    <citation type="submission" date="2015-12" db="EMBL/GenBank/DDBJ databases">
        <title>Complete genome sequence of Lutibacter profundus strain LP1.</title>
        <authorList>
            <person name="Wissuwa J."/>
            <person name="Le Moine Bauer S."/>
            <person name="Stokke R."/>
            <person name="Dahle H."/>
            <person name="Steen I.H."/>
        </authorList>
    </citation>
    <scope>NUCLEOTIDE SEQUENCE [LARGE SCALE GENOMIC DNA]</scope>
    <source>
        <strain evidence="9">LP1</strain>
    </source>
</reference>
<dbReference type="PRINTS" id="PR01100">
    <property type="entry name" value="SHIKIMTKNASE"/>
</dbReference>
<comment type="pathway">
    <text evidence="7">Metabolic intermediate biosynthesis; chorismate biosynthesis; chorismate from D-erythrose 4-phosphate and phosphoenolpyruvate: step 5/7.</text>
</comment>
<comment type="function">
    <text evidence="7">Catalyzes the specific phosphorylation of the 3-hydroxyl group of shikimic acid using ATP as a cosubstrate.</text>
</comment>
<dbReference type="InterPro" id="IPR000623">
    <property type="entry name" value="Shikimate_kinase/TSH1"/>
</dbReference>
<keyword evidence="1 7" id="KW-0028">Amino-acid biosynthesis</keyword>
<dbReference type="GO" id="GO:0009423">
    <property type="term" value="P:chorismate biosynthetic process"/>
    <property type="evidence" value="ECO:0007669"/>
    <property type="project" value="UniProtKB-UniRule"/>
</dbReference>
<evidence type="ECO:0000256" key="6">
    <source>
        <dbReference type="ARBA" id="ARBA00023141"/>
    </source>
</evidence>
<dbReference type="SUPFAM" id="SSF52540">
    <property type="entry name" value="P-loop containing nucleoside triphosphate hydrolases"/>
    <property type="match status" value="1"/>
</dbReference>
<dbReference type="PATRIC" id="fig|1622118.3.peg.360"/>
<organism evidence="8 9">
    <name type="scientific">Lutibacter profundi</name>
    <dbReference type="NCBI Taxonomy" id="1622118"/>
    <lineage>
        <taxon>Bacteria</taxon>
        <taxon>Pseudomonadati</taxon>
        <taxon>Bacteroidota</taxon>
        <taxon>Flavobacteriia</taxon>
        <taxon>Flavobacteriales</taxon>
        <taxon>Flavobacteriaceae</taxon>
        <taxon>Lutibacter</taxon>
    </lineage>
</organism>
<dbReference type="InterPro" id="IPR027417">
    <property type="entry name" value="P-loop_NTPase"/>
</dbReference>
<keyword evidence="5 7" id="KW-0067">ATP-binding</keyword>
<keyword evidence="6 7" id="KW-0057">Aromatic amino acid biosynthesis</keyword>
<keyword evidence="7" id="KW-0963">Cytoplasm</keyword>
<comment type="subunit">
    <text evidence="7">Monomer.</text>
</comment>
<name>A0A109RMZ4_9FLAO</name>
<comment type="caution">
    <text evidence="7">Lacks conserved residue(s) required for the propagation of feature annotation.</text>
</comment>
<dbReference type="Proteomes" id="UP000059672">
    <property type="component" value="Chromosome"/>
</dbReference>
<comment type="similarity">
    <text evidence="7">Belongs to the shikimate kinase family.</text>
</comment>
<comment type="catalytic activity">
    <reaction evidence="7">
        <text>shikimate + ATP = 3-phosphoshikimate + ADP + H(+)</text>
        <dbReference type="Rhea" id="RHEA:13121"/>
        <dbReference type="ChEBI" id="CHEBI:15378"/>
        <dbReference type="ChEBI" id="CHEBI:30616"/>
        <dbReference type="ChEBI" id="CHEBI:36208"/>
        <dbReference type="ChEBI" id="CHEBI:145989"/>
        <dbReference type="ChEBI" id="CHEBI:456216"/>
        <dbReference type="EC" id="2.7.1.71"/>
    </reaction>
</comment>
<dbReference type="EMBL" id="CP013355">
    <property type="protein sequence ID" value="AMC10057.1"/>
    <property type="molecule type" value="Genomic_DNA"/>
</dbReference>
<evidence type="ECO:0000256" key="3">
    <source>
        <dbReference type="ARBA" id="ARBA00022741"/>
    </source>
</evidence>
<keyword evidence="4 7" id="KW-0418">Kinase</keyword>
<dbReference type="GO" id="GO:0009073">
    <property type="term" value="P:aromatic amino acid family biosynthetic process"/>
    <property type="evidence" value="ECO:0007669"/>
    <property type="project" value="UniProtKB-KW"/>
</dbReference>
<evidence type="ECO:0000313" key="8">
    <source>
        <dbReference type="EMBL" id="AMC10057.1"/>
    </source>
</evidence>
<dbReference type="GO" id="GO:0000287">
    <property type="term" value="F:magnesium ion binding"/>
    <property type="evidence" value="ECO:0007669"/>
    <property type="project" value="UniProtKB-UniRule"/>
</dbReference>
<feature type="binding site" evidence="7">
    <location>
        <position position="14"/>
    </location>
    <ligand>
        <name>Mg(2+)</name>
        <dbReference type="ChEBI" id="CHEBI:18420"/>
    </ligand>
</feature>
<dbReference type="EC" id="2.7.1.71" evidence="7"/>
<protein>
    <recommendedName>
        <fullName evidence="7">Shikimate kinase</fullName>
        <shortName evidence="7">SK</shortName>
        <ecNumber evidence="7">2.7.1.71</ecNumber>
    </recommendedName>
</protein>
<feature type="binding site" evidence="7">
    <location>
        <position position="140"/>
    </location>
    <ligand>
        <name>substrate</name>
    </ligand>
</feature>
<dbReference type="KEGG" id="lut:Lupro_01765"/>
<keyword evidence="3 7" id="KW-0547">Nucleotide-binding</keyword>
<dbReference type="CDD" id="cd00464">
    <property type="entry name" value="SK"/>
    <property type="match status" value="1"/>
</dbReference>
<dbReference type="HAMAP" id="MF_00109">
    <property type="entry name" value="Shikimate_kinase"/>
    <property type="match status" value="1"/>
</dbReference>
<comment type="cofactor">
    <cofactor evidence="7">
        <name>Mg(2+)</name>
        <dbReference type="ChEBI" id="CHEBI:18420"/>
    </cofactor>
    <text evidence="7">Binds 1 Mg(2+) ion per subunit.</text>
</comment>
<reference evidence="8 9" key="2">
    <citation type="journal article" date="2016" name="Int. J. Syst. Evol. Microbiol.">
        <title>Lutibacter profundi sp. nov., isolated from a deep-sea hydrothermal system on the Arctic Mid-Ocean Ridge and emended description of the genus Lutibacter.</title>
        <authorList>
            <person name="Le Moine Bauer S."/>
            <person name="Roalkvam I."/>
            <person name="Steen I.H."/>
            <person name="Dahle H."/>
        </authorList>
    </citation>
    <scope>NUCLEOTIDE SEQUENCE [LARGE SCALE GENOMIC DNA]</scope>
    <source>
        <strain evidence="8 9">LP1</strain>
    </source>
</reference>
<evidence type="ECO:0000313" key="9">
    <source>
        <dbReference type="Proteomes" id="UP000059672"/>
    </source>
</evidence>
<dbReference type="AlphaFoldDB" id="A0A109RMZ4"/>
<accession>A0A109RMZ4</accession>
<dbReference type="GO" id="GO:0004765">
    <property type="term" value="F:shikimate kinase activity"/>
    <property type="evidence" value="ECO:0007669"/>
    <property type="project" value="UniProtKB-UniRule"/>
</dbReference>
<keyword evidence="7" id="KW-0479">Metal-binding</keyword>
<dbReference type="PANTHER" id="PTHR21087">
    <property type="entry name" value="SHIKIMATE KINASE"/>
    <property type="match status" value="1"/>
</dbReference>
<evidence type="ECO:0000256" key="4">
    <source>
        <dbReference type="ARBA" id="ARBA00022777"/>
    </source>
</evidence>
<feature type="binding site" evidence="7">
    <location>
        <position position="32"/>
    </location>
    <ligand>
        <name>substrate</name>
    </ligand>
</feature>
<dbReference type="OrthoDB" id="9800332at2"/>
<evidence type="ECO:0000256" key="1">
    <source>
        <dbReference type="ARBA" id="ARBA00022605"/>
    </source>
</evidence>
<dbReference type="Pfam" id="PF01202">
    <property type="entry name" value="SKI"/>
    <property type="match status" value="1"/>
</dbReference>
<dbReference type="GO" id="GO:0005524">
    <property type="term" value="F:ATP binding"/>
    <property type="evidence" value="ECO:0007669"/>
    <property type="project" value="UniProtKB-UniRule"/>
</dbReference>
<dbReference type="GO" id="GO:0005829">
    <property type="term" value="C:cytosol"/>
    <property type="evidence" value="ECO:0007669"/>
    <property type="project" value="TreeGrafter"/>
</dbReference>